<organism evidence="2">
    <name type="scientific">Ignisphaera aggregans</name>
    <dbReference type="NCBI Taxonomy" id="334771"/>
    <lineage>
        <taxon>Archaea</taxon>
        <taxon>Thermoproteota</taxon>
        <taxon>Thermoprotei</taxon>
        <taxon>Desulfurococcales</taxon>
        <taxon>Desulfurococcaceae</taxon>
        <taxon>Ignisphaera</taxon>
    </lineage>
</organism>
<feature type="transmembrane region" description="Helical" evidence="1">
    <location>
        <begin position="143"/>
        <end position="166"/>
    </location>
</feature>
<name>A0A7J2U5N7_9CREN</name>
<evidence type="ECO:0008006" key="3">
    <source>
        <dbReference type="Google" id="ProtNLM"/>
    </source>
</evidence>
<protein>
    <recommendedName>
        <fullName evidence="3">DUF4203 domain-containing protein</fullName>
    </recommendedName>
</protein>
<dbReference type="AlphaFoldDB" id="A0A7J2U5N7"/>
<accession>A0A7J2U5N7</accession>
<feature type="transmembrane region" description="Helical" evidence="1">
    <location>
        <begin position="81"/>
        <end position="100"/>
    </location>
</feature>
<keyword evidence="1" id="KW-0812">Transmembrane</keyword>
<evidence type="ECO:0000256" key="1">
    <source>
        <dbReference type="SAM" id="Phobius"/>
    </source>
</evidence>
<reference evidence="2" key="1">
    <citation type="journal article" date="2020" name="mSystems">
        <title>Genome- and Community-Level Interaction Insights into Carbon Utilization and Element Cycling Functions of Hydrothermarchaeota in Hydrothermal Sediment.</title>
        <authorList>
            <person name="Zhou Z."/>
            <person name="Liu Y."/>
            <person name="Xu W."/>
            <person name="Pan J."/>
            <person name="Luo Z.H."/>
            <person name="Li M."/>
        </authorList>
    </citation>
    <scope>NUCLEOTIDE SEQUENCE [LARGE SCALE GENOMIC DNA]</scope>
    <source>
        <strain evidence="2">SpSt-125</strain>
    </source>
</reference>
<keyword evidence="1" id="KW-0472">Membrane</keyword>
<evidence type="ECO:0000313" key="2">
    <source>
        <dbReference type="EMBL" id="HEM67637.1"/>
    </source>
</evidence>
<feature type="transmembrane region" description="Helical" evidence="1">
    <location>
        <begin position="12"/>
        <end position="45"/>
    </location>
</feature>
<proteinExistence type="predicted"/>
<comment type="caution">
    <text evidence="2">The sequence shown here is derived from an EMBL/GenBank/DDBJ whole genome shotgun (WGS) entry which is preliminary data.</text>
</comment>
<gene>
    <name evidence="2" type="ORF">ENO26_08790</name>
</gene>
<keyword evidence="1" id="KW-1133">Transmembrane helix</keyword>
<dbReference type="EMBL" id="DSEU01000059">
    <property type="protein sequence ID" value="HEM67637.1"/>
    <property type="molecule type" value="Genomic_DNA"/>
</dbReference>
<feature type="transmembrane region" description="Helical" evidence="1">
    <location>
        <begin position="107"/>
        <end position="131"/>
    </location>
</feature>
<sequence length="173" mass="18666">MPLSPGVDVPAYIIAAVLGIVLCFWGLQLSRFIASLTLAAVLGYLTYTYTYTAFNSIALAVIFMLIAIAIGFAFGFTFFKLGLSIIFGYMIASIITRSIIGFRETALIVILTIAFAILVYVLSRYVIALLFVATGSALLYKSLVVLGLSQTISLIVVIIIAATGIYNQIKTKI</sequence>